<evidence type="ECO:0000313" key="3">
    <source>
        <dbReference type="Proteomes" id="UP000002945"/>
    </source>
</evidence>
<dbReference type="STRING" id="391587.KAOT1_17823"/>
<evidence type="ECO:0000256" key="1">
    <source>
        <dbReference type="SAM" id="MobiDB-lite"/>
    </source>
</evidence>
<reference evidence="2 3" key="1">
    <citation type="journal article" date="2011" name="J. Bacteriol.">
        <title>Genome sequence of the algicidal bacterium Kordia algicida OT-1.</title>
        <authorList>
            <person name="Lee H.S."/>
            <person name="Kang S.G."/>
            <person name="Kwon K.K."/>
            <person name="Lee J.H."/>
            <person name="Kim S.J."/>
        </authorList>
    </citation>
    <scope>NUCLEOTIDE SEQUENCE [LARGE SCALE GENOMIC DNA]</scope>
    <source>
        <strain evidence="2 3">OT-1</strain>
    </source>
</reference>
<dbReference type="Proteomes" id="UP000002945">
    <property type="component" value="Unassembled WGS sequence"/>
</dbReference>
<gene>
    <name evidence="2" type="ORF">KAOT1_17823</name>
</gene>
<feature type="compositionally biased region" description="Pro residues" evidence="1">
    <location>
        <begin position="44"/>
        <end position="53"/>
    </location>
</feature>
<protein>
    <submittedName>
        <fullName evidence="2">Uncharacterized protein</fullName>
    </submittedName>
</protein>
<feature type="region of interest" description="Disordered" evidence="1">
    <location>
        <begin position="44"/>
        <end position="63"/>
    </location>
</feature>
<dbReference type="EMBL" id="ABIB01000003">
    <property type="protein sequence ID" value="EDP97046.1"/>
    <property type="molecule type" value="Genomic_DNA"/>
</dbReference>
<sequence length="63" mass="6999">MKKQTLKNLSLHKKTISSLEGLQKVHGGDDSFWPETVKFCPIPPEPEPLPPTKFPGDVCDIPT</sequence>
<organism evidence="2 3">
    <name type="scientific">Kordia algicida OT-1</name>
    <dbReference type="NCBI Taxonomy" id="391587"/>
    <lineage>
        <taxon>Bacteria</taxon>
        <taxon>Pseudomonadati</taxon>
        <taxon>Bacteroidota</taxon>
        <taxon>Flavobacteriia</taxon>
        <taxon>Flavobacteriales</taxon>
        <taxon>Flavobacteriaceae</taxon>
        <taxon>Kordia</taxon>
    </lineage>
</organism>
<dbReference type="AlphaFoldDB" id="A9DTA4"/>
<proteinExistence type="predicted"/>
<keyword evidence="3" id="KW-1185">Reference proteome</keyword>
<accession>A9DTA4</accession>
<dbReference type="HOGENOM" id="CLU_2880031_0_0_10"/>
<dbReference type="OrthoDB" id="9899306at2"/>
<name>A9DTA4_9FLAO</name>
<evidence type="ECO:0000313" key="2">
    <source>
        <dbReference type="EMBL" id="EDP97046.1"/>
    </source>
</evidence>
<dbReference type="RefSeq" id="WP_007096099.1">
    <property type="nucleotide sequence ID" value="NZ_CP142125.1"/>
</dbReference>
<comment type="caution">
    <text evidence="2">The sequence shown here is derived from an EMBL/GenBank/DDBJ whole genome shotgun (WGS) entry which is preliminary data.</text>
</comment>